<dbReference type="Proteomes" id="UP000000724">
    <property type="component" value="Contig Pc00c21"/>
</dbReference>
<dbReference type="AlphaFoldDB" id="B6HHN8"/>
<gene>
    <name evidence="2" type="ORF">Pc21g14150</name>
    <name evidence="2" type="ORF">PCH_Pc21g14150</name>
</gene>
<feature type="compositionally biased region" description="Basic and acidic residues" evidence="1">
    <location>
        <begin position="16"/>
        <end position="37"/>
    </location>
</feature>
<keyword evidence="3" id="KW-1185">Reference proteome</keyword>
<dbReference type="KEGG" id="pcs:N7525_007961"/>
<proteinExistence type="predicted"/>
<sequence>MCFGSGFFDGIKPHPPRREKYKDEEKYQRDYARNPAESGERGCKLFVKAPIFAVFAVFAAFAPSAPQRIGISYLSRRFDEARADDWAHYKMEQTYHHVYKLAVP</sequence>
<dbReference type="VEuPathDB" id="FungiDB:PCH_Pc21g14150"/>
<evidence type="ECO:0000313" key="2">
    <source>
        <dbReference type="EMBL" id="CAP96312.1"/>
    </source>
</evidence>
<reference evidence="2 3" key="1">
    <citation type="journal article" date="2008" name="Nat. Biotechnol.">
        <title>Genome sequencing and analysis of the filamentous fungus Penicillium chrysogenum.</title>
        <authorList>
            <person name="van den Berg M.A."/>
            <person name="Albang R."/>
            <person name="Albermann K."/>
            <person name="Badger J.H."/>
            <person name="Daran J.-M."/>
            <person name="Driessen A.J.M."/>
            <person name="Garcia-Estrada C."/>
            <person name="Fedorova N.D."/>
            <person name="Harris D.M."/>
            <person name="Heijne W.H.M."/>
            <person name="Joardar V.S."/>
            <person name="Kiel J.A.K.W."/>
            <person name="Kovalchuk A."/>
            <person name="Martin J.F."/>
            <person name="Nierman W.C."/>
            <person name="Nijland J.G."/>
            <person name="Pronk J.T."/>
            <person name="Roubos J.A."/>
            <person name="van der Klei I.J."/>
            <person name="van Peij N.N.M.E."/>
            <person name="Veenhuis M."/>
            <person name="von Doehren H."/>
            <person name="Wagner C."/>
            <person name="Wortman J.R."/>
            <person name="Bovenberg R.A.L."/>
        </authorList>
    </citation>
    <scope>NUCLEOTIDE SEQUENCE [LARGE SCALE GENOMIC DNA]</scope>
    <source>
        <strain evidence="3">ATCC 28089 / DSM 1075 / NRRL 1951 / Wisconsin 54-1255</strain>
    </source>
</reference>
<dbReference type="HOGENOM" id="CLU_2250962_0_0_1"/>
<evidence type="ECO:0000256" key="1">
    <source>
        <dbReference type="SAM" id="MobiDB-lite"/>
    </source>
</evidence>
<name>B6HHN8_PENRW</name>
<protein>
    <submittedName>
        <fullName evidence="2">Uncharacterized protein</fullName>
    </submittedName>
</protein>
<organism evidence="2 3">
    <name type="scientific">Penicillium rubens (strain ATCC 28089 / DSM 1075 / NRRL 1951 / Wisconsin 54-1255)</name>
    <name type="common">Penicillium chrysogenum</name>
    <dbReference type="NCBI Taxonomy" id="500485"/>
    <lineage>
        <taxon>Eukaryota</taxon>
        <taxon>Fungi</taxon>
        <taxon>Dikarya</taxon>
        <taxon>Ascomycota</taxon>
        <taxon>Pezizomycotina</taxon>
        <taxon>Eurotiomycetes</taxon>
        <taxon>Eurotiomycetidae</taxon>
        <taxon>Eurotiales</taxon>
        <taxon>Aspergillaceae</taxon>
        <taxon>Penicillium</taxon>
        <taxon>Penicillium chrysogenum species complex</taxon>
    </lineage>
</organism>
<dbReference type="OrthoDB" id="4355518at2759"/>
<accession>B6HHN8</accession>
<dbReference type="GeneID" id="8308401"/>
<feature type="region of interest" description="Disordered" evidence="1">
    <location>
        <begin position="1"/>
        <end position="37"/>
    </location>
</feature>
<dbReference type="EMBL" id="AM920436">
    <property type="protein sequence ID" value="CAP96312.1"/>
    <property type="molecule type" value="Genomic_DNA"/>
</dbReference>
<evidence type="ECO:0000313" key="3">
    <source>
        <dbReference type="Proteomes" id="UP000000724"/>
    </source>
</evidence>